<dbReference type="GO" id="GO:0005886">
    <property type="term" value="C:plasma membrane"/>
    <property type="evidence" value="ECO:0007669"/>
    <property type="project" value="UniProtKB-SubCell"/>
</dbReference>
<dbReference type="GO" id="GO:0022857">
    <property type="term" value="F:transmembrane transporter activity"/>
    <property type="evidence" value="ECO:0007669"/>
    <property type="project" value="UniProtKB-UniRule"/>
</dbReference>
<evidence type="ECO:0000256" key="3">
    <source>
        <dbReference type="ARBA" id="ARBA00022475"/>
    </source>
</evidence>
<feature type="transmembrane region" description="Helical" evidence="9">
    <location>
        <begin position="63"/>
        <end position="84"/>
    </location>
</feature>
<evidence type="ECO:0000313" key="11">
    <source>
        <dbReference type="EMBL" id="TQV82742.1"/>
    </source>
</evidence>
<evidence type="ECO:0000256" key="8">
    <source>
        <dbReference type="ARBA" id="ARBA00038436"/>
    </source>
</evidence>
<evidence type="ECO:0000256" key="5">
    <source>
        <dbReference type="ARBA" id="ARBA00022692"/>
    </source>
</evidence>
<evidence type="ECO:0000256" key="4">
    <source>
        <dbReference type="ARBA" id="ARBA00022519"/>
    </source>
</evidence>
<keyword evidence="6 9" id="KW-1133">Transmembrane helix</keyword>
<dbReference type="OrthoDB" id="9795655at2"/>
<comment type="similarity">
    <text evidence="8 9">Belongs to the TRAP transporter small permease family.</text>
</comment>
<comment type="caution">
    <text evidence="11">The sequence shown here is derived from an EMBL/GenBank/DDBJ whole genome shotgun (WGS) entry which is preliminary data.</text>
</comment>
<feature type="transmembrane region" description="Helical" evidence="9">
    <location>
        <begin position="26"/>
        <end position="42"/>
    </location>
</feature>
<evidence type="ECO:0000256" key="7">
    <source>
        <dbReference type="ARBA" id="ARBA00023136"/>
    </source>
</evidence>
<dbReference type="Proteomes" id="UP000319732">
    <property type="component" value="Unassembled WGS sequence"/>
</dbReference>
<keyword evidence="4 9" id="KW-0997">Cell inner membrane</keyword>
<keyword evidence="3" id="KW-1003">Cell membrane</keyword>
<dbReference type="EMBL" id="VHSG01000007">
    <property type="protein sequence ID" value="TQV82742.1"/>
    <property type="molecule type" value="Genomic_DNA"/>
</dbReference>
<keyword evidence="7 9" id="KW-0472">Membrane</keyword>
<evidence type="ECO:0000256" key="6">
    <source>
        <dbReference type="ARBA" id="ARBA00022989"/>
    </source>
</evidence>
<comment type="function">
    <text evidence="9">Part of the tripartite ATP-independent periplasmic (TRAP) transport system.</text>
</comment>
<accession>A0A545TZV6</accession>
<dbReference type="PANTHER" id="PTHR35011">
    <property type="entry name" value="2,3-DIKETO-L-GULONATE TRAP TRANSPORTER SMALL PERMEASE PROTEIN YIAM"/>
    <property type="match status" value="1"/>
</dbReference>
<reference evidence="11 12" key="1">
    <citation type="submission" date="2019-06" db="EMBL/GenBank/DDBJ databases">
        <title>Whole genome sequence for Cellvibrionaceae sp. R142.</title>
        <authorList>
            <person name="Wang G."/>
        </authorList>
    </citation>
    <scope>NUCLEOTIDE SEQUENCE [LARGE SCALE GENOMIC DNA]</scope>
    <source>
        <strain evidence="11 12">R142</strain>
    </source>
</reference>
<comment type="subunit">
    <text evidence="9">The complex comprises the extracytoplasmic solute receptor protein and the two transmembrane proteins.</text>
</comment>
<keyword evidence="12" id="KW-1185">Reference proteome</keyword>
<proteinExistence type="inferred from homology"/>
<keyword evidence="5 9" id="KW-0812">Transmembrane</keyword>
<protein>
    <recommendedName>
        <fullName evidence="9">TRAP transporter small permease protein</fullName>
    </recommendedName>
</protein>
<evidence type="ECO:0000313" key="12">
    <source>
        <dbReference type="Proteomes" id="UP000319732"/>
    </source>
</evidence>
<evidence type="ECO:0000259" key="10">
    <source>
        <dbReference type="Pfam" id="PF04290"/>
    </source>
</evidence>
<sequence>MMIITCIVVTMRYGFGLGSIALQESVTYLHACVFLLGAAFTLKRDGHVRVDIFYRRFSARGRAWVDSLGTLVFLLPVCGFLLAASWDFVATSWAIREVSPDPGGIPAVFVLKTLLPLAAVTLALQGLAEIARNLLLLMKDPHQ</sequence>
<name>A0A545TZV6_9GAMM</name>
<organism evidence="11 12">
    <name type="scientific">Exilibacterium tricleocarpae</name>
    <dbReference type="NCBI Taxonomy" id="2591008"/>
    <lineage>
        <taxon>Bacteria</taxon>
        <taxon>Pseudomonadati</taxon>
        <taxon>Pseudomonadota</taxon>
        <taxon>Gammaproteobacteria</taxon>
        <taxon>Cellvibrionales</taxon>
        <taxon>Cellvibrionaceae</taxon>
        <taxon>Exilibacterium</taxon>
    </lineage>
</organism>
<evidence type="ECO:0000256" key="2">
    <source>
        <dbReference type="ARBA" id="ARBA00022448"/>
    </source>
</evidence>
<dbReference type="Pfam" id="PF04290">
    <property type="entry name" value="DctQ"/>
    <property type="match status" value="1"/>
</dbReference>
<gene>
    <name evidence="11" type="ORF">FKG94_07715</name>
</gene>
<evidence type="ECO:0000256" key="9">
    <source>
        <dbReference type="RuleBase" id="RU369079"/>
    </source>
</evidence>
<comment type="caution">
    <text evidence="9">Lacks conserved residue(s) required for the propagation of feature annotation.</text>
</comment>
<evidence type="ECO:0000256" key="1">
    <source>
        <dbReference type="ARBA" id="ARBA00004429"/>
    </source>
</evidence>
<feature type="transmembrane region" description="Helical" evidence="9">
    <location>
        <begin position="104"/>
        <end position="128"/>
    </location>
</feature>
<feature type="domain" description="Tripartite ATP-independent periplasmic transporters DctQ component" evidence="10">
    <location>
        <begin position="1"/>
        <end position="134"/>
    </location>
</feature>
<keyword evidence="2 9" id="KW-0813">Transport</keyword>
<dbReference type="InterPro" id="IPR055348">
    <property type="entry name" value="DctQ"/>
</dbReference>
<dbReference type="PANTHER" id="PTHR35011:SF4">
    <property type="entry name" value="SLL1102 PROTEIN"/>
    <property type="match status" value="1"/>
</dbReference>
<comment type="subcellular location">
    <subcellularLocation>
        <location evidence="1 9">Cell inner membrane</location>
        <topology evidence="1 9">Multi-pass membrane protein</topology>
    </subcellularLocation>
</comment>
<dbReference type="AlphaFoldDB" id="A0A545TZV6"/>
<dbReference type="InterPro" id="IPR007387">
    <property type="entry name" value="TRAP_DctQ"/>
</dbReference>